<protein>
    <recommendedName>
        <fullName evidence="5">Glutamine cyclotransferase</fullName>
    </recommendedName>
</protein>
<dbReference type="PANTHER" id="PTHR31270">
    <property type="entry name" value="GLUTAMINYL-PEPTIDE CYCLOTRANSFERASE"/>
    <property type="match status" value="1"/>
</dbReference>
<dbReference type="GO" id="GO:0016603">
    <property type="term" value="F:glutaminyl-peptide cyclotransferase activity"/>
    <property type="evidence" value="ECO:0007669"/>
    <property type="project" value="InterPro"/>
</dbReference>
<sequence>MAPKARKLRGQGRGSRATEAGARVWLAGGAIAAAVALVACVRRRSAAPPLAASPLRADYLSGFELEETLTREEAAFTQGLCIDDSGALWESVGHYGRSAVRQLVRAPPSSGAAPAALRVGASVPLADELFGEGLACLPDGQLLQLTWREGLGLQYATRPALALARARALRGEFRSPAPAGAGAPARPREMWGVAFLPSAGADGGGVLVASNGSSLLLHLHARSLRLLRAVRVVDAALGLAIEGLNELEVVEGEVWANVYPMWQRTHSACVARIWPDDGRVLGWVDLTALARTERAAVTDAYNNVLNGIAYNHTAPEPPPRAAGGADGGGARRHRPLLVTGKNWGAAYRIQLAPHAAAQAGSTAAGAAHVRRVCGLYAG</sequence>
<keyword evidence="2" id="KW-0472">Membrane</keyword>
<feature type="region of interest" description="Disordered" evidence="1">
    <location>
        <begin position="312"/>
        <end position="331"/>
    </location>
</feature>
<evidence type="ECO:0000313" key="4">
    <source>
        <dbReference type="Proteomes" id="UP000751190"/>
    </source>
</evidence>
<dbReference type="OrthoDB" id="409395at2759"/>
<comment type="caution">
    <text evidence="3">The sequence shown here is derived from an EMBL/GenBank/DDBJ whole genome shotgun (WGS) entry which is preliminary data.</text>
</comment>
<reference evidence="3" key="1">
    <citation type="submission" date="2021-05" db="EMBL/GenBank/DDBJ databases">
        <title>The genome of the haptophyte Pavlova lutheri (Diacronema luteri, Pavlovales) - a model for lipid biosynthesis in eukaryotic algae.</title>
        <authorList>
            <person name="Hulatt C.J."/>
            <person name="Posewitz M.C."/>
        </authorList>
    </citation>
    <scope>NUCLEOTIDE SEQUENCE</scope>
    <source>
        <strain evidence="3">NIVA-4/92</strain>
    </source>
</reference>
<keyword evidence="2" id="KW-1133">Transmembrane helix</keyword>
<dbReference type="EMBL" id="JAGTXO010000021">
    <property type="protein sequence ID" value="KAG8462433.1"/>
    <property type="molecule type" value="Genomic_DNA"/>
</dbReference>
<evidence type="ECO:0000256" key="1">
    <source>
        <dbReference type="SAM" id="MobiDB-lite"/>
    </source>
</evidence>
<dbReference type="PANTHER" id="PTHR31270:SF1">
    <property type="entry name" value="GLUTAMINYL-PEPTIDE CYCLOTRANSFERASE"/>
    <property type="match status" value="1"/>
</dbReference>
<evidence type="ECO:0000256" key="2">
    <source>
        <dbReference type="SAM" id="Phobius"/>
    </source>
</evidence>
<feature type="transmembrane region" description="Helical" evidence="2">
    <location>
        <begin position="20"/>
        <end position="39"/>
    </location>
</feature>
<keyword evidence="4" id="KW-1185">Reference proteome</keyword>
<evidence type="ECO:0008006" key="5">
    <source>
        <dbReference type="Google" id="ProtNLM"/>
    </source>
</evidence>
<proteinExistence type="predicted"/>
<evidence type="ECO:0000313" key="3">
    <source>
        <dbReference type="EMBL" id="KAG8462433.1"/>
    </source>
</evidence>
<organism evidence="3 4">
    <name type="scientific">Diacronema lutheri</name>
    <name type="common">Unicellular marine alga</name>
    <name type="synonym">Monochrysis lutheri</name>
    <dbReference type="NCBI Taxonomy" id="2081491"/>
    <lineage>
        <taxon>Eukaryota</taxon>
        <taxon>Haptista</taxon>
        <taxon>Haptophyta</taxon>
        <taxon>Pavlovophyceae</taxon>
        <taxon>Pavlovales</taxon>
        <taxon>Pavlovaceae</taxon>
        <taxon>Diacronema</taxon>
    </lineage>
</organism>
<dbReference type="AlphaFoldDB" id="A0A8J5XEI8"/>
<dbReference type="Proteomes" id="UP000751190">
    <property type="component" value="Unassembled WGS sequence"/>
</dbReference>
<keyword evidence="2" id="KW-0812">Transmembrane</keyword>
<gene>
    <name evidence="3" type="ORF">KFE25_012253</name>
</gene>
<name>A0A8J5XEI8_DIALT</name>
<accession>A0A8J5XEI8</accession>
<dbReference type="Pfam" id="PF05096">
    <property type="entry name" value="Glu_cyclase_2"/>
    <property type="match status" value="2"/>
</dbReference>
<dbReference type="InterPro" id="IPR007788">
    <property type="entry name" value="QCT"/>
</dbReference>